<reference evidence="6" key="1">
    <citation type="submission" date="2023-10" db="EMBL/GenBank/DDBJ databases">
        <title>Genome assemblies of two species of porcelain crab, Petrolisthes cinctipes and Petrolisthes manimaculis (Anomura: Porcellanidae).</title>
        <authorList>
            <person name="Angst P."/>
        </authorList>
    </citation>
    <scope>NUCLEOTIDE SEQUENCE</scope>
    <source>
        <strain evidence="6">PB745_01</strain>
        <tissue evidence="6">Gill</tissue>
    </source>
</reference>
<dbReference type="EMBL" id="JAWQEG010007908">
    <property type="protein sequence ID" value="KAK3851407.1"/>
    <property type="molecule type" value="Genomic_DNA"/>
</dbReference>
<evidence type="ECO:0000256" key="2">
    <source>
        <dbReference type="PROSITE-ProRule" id="PRU00497"/>
    </source>
</evidence>
<evidence type="ECO:0000256" key="1">
    <source>
        <dbReference type="ARBA" id="ARBA00022460"/>
    </source>
</evidence>
<dbReference type="PANTHER" id="PTHR12236">
    <property type="entry name" value="STRUCTURAL CONTITUENT OF CUTICLE"/>
    <property type="match status" value="1"/>
</dbReference>
<proteinExistence type="predicted"/>
<dbReference type="PANTHER" id="PTHR12236:SF79">
    <property type="entry name" value="CUTICULAR PROTEIN 50CB-RELATED"/>
    <property type="match status" value="1"/>
</dbReference>
<keyword evidence="1 2" id="KW-0193">Cuticle</keyword>
<evidence type="ECO:0000313" key="7">
    <source>
        <dbReference type="Proteomes" id="UP001286313"/>
    </source>
</evidence>
<organism evidence="6 7">
    <name type="scientific">Petrolisthes cinctipes</name>
    <name type="common">Flat porcelain crab</name>
    <dbReference type="NCBI Taxonomy" id="88211"/>
    <lineage>
        <taxon>Eukaryota</taxon>
        <taxon>Metazoa</taxon>
        <taxon>Ecdysozoa</taxon>
        <taxon>Arthropoda</taxon>
        <taxon>Crustacea</taxon>
        <taxon>Multicrustacea</taxon>
        <taxon>Malacostraca</taxon>
        <taxon>Eumalacostraca</taxon>
        <taxon>Eucarida</taxon>
        <taxon>Decapoda</taxon>
        <taxon>Pleocyemata</taxon>
        <taxon>Anomura</taxon>
        <taxon>Galatheoidea</taxon>
        <taxon>Porcellanidae</taxon>
        <taxon>Petrolisthes</taxon>
    </lineage>
</organism>
<dbReference type="GO" id="GO:0031012">
    <property type="term" value="C:extracellular matrix"/>
    <property type="evidence" value="ECO:0007669"/>
    <property type="project" value="TreeGrafter"/>
</dbReference>
<evidence type="ECO:0000313" key="6">
    <source>
        <dbReference type="EMBL" id="KAK3851407.1"/>
    </source>
</evidence>
<dbReference type="InterPro" id="IPR000618">
    <property type="entry name" value="Insect_cuticle"/>
</dbReference>
<comment type="caution">
    <text evidence="6">The sequence shown here is derived from an EMBL/GenBank/DDBJ whole genome shotgun (WGS) entry which is preliminary data.</text>
</comment>
<dbReference type="PROSITE" id="PS51155">
    <property type="entry name" value="CHIT_BIND_RR_2"/>
    <property type="match status" value="1"/>
</dbReference>
<keyword evidence="7" id="KW-1185">Reference proteome</keyword>
<gene>
    <name evidence="5" type="ORF">Pcinc_041939</name>
    <name evidence="6" type="ORF">Pcinc_041940</name>
</gene>
<sequence>MFTQTAVLVVLAGLAVAVPAGPQPQGSYSPPPTPGYSAPRQGGYDQDQRIPYDFQYGVKDEYAGTDFNQNEESDGKVTRGSYTVQLPDGRKQTVTYTVDGYSGYVADVQYYGEAQYPHEYGPAITFPPQEYGSQPSYQPQPSYEAPQPSYQPVNNYA</sequence>
<dbReference type="Proteomes" id="UP001286313">
    <property type="component" value="Unassembled WGS sequence"/>
</dbReference>
<protein>
    <recommendedName>
        <fullName evidence="8">Pro-resilin</fullName>
    </recommendedName>
</protein>
<keyword evidence="4" id="KW-0732">Signal</keyword>
<evidence type="ECO:0008006" key="8">
    <source>
        <dbReference type="Google" id="ProtNLM"/>
    </source>
</evidence>
<evidence type="ECO:0000313" key="5">
    <source>
        <dbReference type="EMBL" id="KAK3851406.1"/>
    </source>
</evidence>
<evidence type="ECO:0000256" key="3">
    <source>
        <dbReference type="SAM" id="MobiDB-lite"/>
    </source>
</evidence>
<dbReference type="AlphaFoldDB" id="A0AAE1BIF4"/>
<dbReference type="GO" id="GO:0005615">
    <property type="term" value="C:extracellular space"/>
    <property type="evidence" value="ECO:0007669"/>
    <property type="project" value="TreeGrafter"/>
</dbReference>
<feature type="compositionally biased region" description="Polar residues" evidence="3">
    <location>
        <begin position="131"/>
        <end position="141"/>
    </location>
</feature>
<dbReference type="Pfam" id="PF00379">
    <property type="entry name" value="Chitin_bind_4"/>
    <property type="match status" value="1"/>
</dbReference>
<accession>A0AAE1BIF4</accession>
<feature type="signal peptide" evidence="4">
    <location>
        <begin position="1"/>
        <end position="17"/>
    </location>
</feature>
<feature type="region of interest" description="Disordered" evidence="3">
    <location>
        <begin position="121"/>
        <end position="157"/>
    </location>
</feature>
<feature type="region of interest" description="Disordered" evidence="3">
    <location>
        <begin position="20"/>
        <end position="83"/>
    </location>
</feature>
<name>A0AAE1BIF4_PETCI</name>
<dbReference type="InterPro" id="IPR051217">
    <property type="entry name" value="Insect_Cuticle_Struc_Prot"/>
</dbReference>
<feature type="compositionally biased region" description="Polar residues" evidence="3">
    <location>
        <begin position="148"/>
        <end position="157"/>
    </location>
</feature>
<dbReference type="EMBL" id="JAWQEG010007908">
    <property type="protein sequence ID" value="KAK3851406.1"/>
    <property type="molecule type" value="Genomic_DNA"/>
</dbReference>
<dbReference type="GO" id="GO:0042302">
    <property type="term" value="F:structural constituent of cuticle"/>
    <property type="evidence" value="ECO:0007669"/>
    <property type="project" value="UniProtKB-UniRule"/>
</dbReference>
<evidence type="ECO:0000256" key="4">
    <source>
        <dbReference type="SAM" id="SignalP"/>
    </source>
</evidence>
<feature type="chain" id="PRO_5042442773" description="Pro-resilin" evidence="4">
    <location>
        <begin position="18"/>
        <end position="157"/>
    </location>
</feature>